<dbReference type="Pfam" id="PF02743">
    <property type="entry name" value="dCache_1"/>
    <property type="match status" value="1"/>
</dbReference>
<dbReference type="InterPro" id="IPR033479">
    <property type="entry name" value="dCache_1"/>
</dbReference>
<dbReference type="PANTHER" id="PTHR45138:SF9">
    <property type="entry name" value="DIGUANYLATE CYCLASE DGCM-RELATED"/>
    <property type="match status" value="1"/>
</dbReference>
<dbReference type="InterPro" id="IPR043128">
    <property type="entry name" value="Rev_trsase/Diguanyl_cyclase"/>
</dbReference>
<dbReference type="InterPro" id="IPR050469">
    <property type="entry name" value="Diguanylate_Cyclase"/>
</dbReference>
<evidence type="ECO:0000259" key="7">
    <source>
        <dbReference type="PROSITE" id="PS50887"/>
    </source>
</evidence>
<keyword evidence="5 6" id="KW-0472">Membrane</keyword>
<evidence type="ECO:0000256" key="2">
    <source>
        <dbReference type="ARBA" id="ARBA00022475"/>
    </source>
</evidence>
<evidence type="ECO:0000256" key="5">
    <source>
        <dbReference type="ARBA" id="ARBA00023136"/>
    </source>
</evidence>
<keyword evidence="4 6" id="KW-1133">Transmembrane helix</keyword>
<feature type="transmembrane region" description="Helical" evidence="6">
    <location>
        <begin position="291"/>
        <end position="313"/>
    </location>
</feature>
<evidence type="ECO:0000256" key="4">
    <source>
        <dbReference type="ARBA" id="ARBA00022989"/>
    </source>
</evidence>
<keyword evidence="3 6" id="KW-0812">Transmembrane</keyword>
<sequence length="537" mass="61742">MNIQKSVIKISVISCLIPIFFLGMYSFFLTQNETERREQEKIEFIFASEKKQLKLINDKMEAVLNLLEFFVIHSVEESSHKDKFEDLIEGMMDHIVTDNKEVENIFYGDEFGNFSLKGSGFIPEGYDPRRRPWYTGAVKEDSDYHTTDIYRFSNGESGITIAKVVYIQDKILGVVGVDLNFSDYQLKMSHLSIGKTGKMFIMDKKGMLVVDAGIPGVNDKNIILIKEYMDLKFKGEKSYLDEILSLKKPVIFDLDTPNGEKYFRLEPILELGLIMVGGTYKNELKELPLNIIKAGIIISLIGTIISLLIINSFSKKLKVHLKNLSILIEGISNGNYSKNIEEILMYISDDSELNVITKEVKNIQKNVKKREIELKEIARIDSLTGVYNRQSLTTFLEDEIIKKKMFQSTFSIIMIDLDNFKNINDVYGHVFGDFVLKEVCKIFMEETSKMDKVCRYGGEEFIIVLPNTNRMDAFKVGERLRKEIKKREFFNSREKIKVTISGGVMEYEEGLSVEGLIEIVDKSLYKAKRSGKNKILY</sequence>
<evidence type="ECO:0000256" key="3">
    <source>
        <dbReference type="ARBA" id="ARBA00022692"/>
    </source>
</evidence>
<evidence type="ECO:0000313" key="8">
    <source>
        <dbReference type="EMBL" id="REI43291.1"/>
    </source>
</evidence>
<dbReference type="NCBIfam" id="TIGR00254">
    <property type="entry name" value="GGDEF"/>
    <property type="match status" value="1"/>
</dbReference>
<keyword evidence="2" id="KW-1003">Cell membrane</keyword>
<dbReference type="CDD" id="cd12913">
    <property type="entry name" value="PDC1_MCP_like"/>
    <property type="match status" value="1"/>
</dbReference>
<accession>A0ABX9KLI0</accession>
<evidence type="ECO:0000313" key="9">
    <source>
        <dbReference type="Proteomes" id="UP000263486"/>
    </source>
</evidence>
<dbReference type="Gene3D" id="3.30.70.270">
    <property type="match status" value="1"/>
</dbReference>
<dbReference type="SUPFAM" id="SSF55073">
    <property type="entry name" value="Nucleotide cyclase"/>
    <property type="match status" value="1"/>
</dbReference>
<feature type="transmembrane region" description="Helical" evidence="6">
    <location>
        <begin position="7"/>
        <end position="28"/>
    </location>
</feature>
<organism evidence="8 9">
    <name type="scientific">Psychrilyobacter piezotolerans</name>
    <dbReference type="NCBI Taxonomy" id="2293438"/>
    <lineage>
        <taxon>Bacteria</taxon>
        <taxon>Fusobacteriati</taxon>
        <taxon>Fusobacteriota</taxon>
        <taxon>Fusobacteriia</taxon>
        <taxon>Fusobacteriales</taxon>
        <taxon>Fusobacteriaceae</taxon>
        <taxon>Psychrilyobacter</taxon>
    </lineage>
</organism>
<dbReference type="SMART" id="SM00267">
    <property type="entry name" value="GGDEF"/>
    <property type="match status" value="1"/>
</dbReference>
<dbReference type="Gene3D" id="3.30.450.20">
    <property type="entry name" value="PAS domain"/>
    <property type="match status" value="1"/>
</dbReference>
<dbReference type="InterPro" id="IPR029787">
    <property type="entry name" value="Nucleotide_cyclase"/>
</dbReference>
<dbReference type="EMBL" id="QUAJ01000001">
    <property type="protein sequence ID" value="REI43291.1"/>
    <property type="molecule type" value="Genomic_DNA"/>
</dbReference>
<reference evidence="8 9" key="1">
    <citation type="submission" date="2018-08" db="EMBL/GenBank/DDBJ databases">
        <title>Draft genome sequence of Psychrilyobacter sp. strain SD5 isolated from Black Sea water.</title>
        <authorList>
            <person name="Yadav S."/>
            <person name="Villanueva L."/>
            <person name="Damste J.S.S."/>
        </authorList>
    </citation>
    <scope>NUCLEOTIDE SEQUENCE [LARGE SCALE GENOMIC DNA]</scope>
    <source>
        <strain evidence="8 9">SD5</strain>
    </source>
</reference>
<keyword evidence="9" id="KW-1185">Reference proteome</keyword>
<dbReference type="SUPFAM" id="SSF103190">
    <property type="entry name" value="Sensory domain-like"/>
    <property type="match status" value="1"/>
</dbReference>
<dbReference type="InterPro" id="IPR000160">
    <property type="entry name" value="GGDEF_dom"/>
</dbReference>
<comment type="subcellular location">
    <subcellularLocation>
        <location evidence="1">Cell membrane</location>
        <topology evidence="1">Multi-pass membrane protein</topology>
    </subcellularLocation>
</comment>
<name>A0ABX9KLI0_9FUSO</name>
<protein>
    <submittedName>
        <fullName evidence="8">Diguanylate cyclase</fullName>
    </submittedName>
</protein>
<evidence type="ECO:0000256" key="1">
    <source>
        <dbReference type="ARBA" id="ARBA00004651"/>
    </source>
</evidence>
<feature type="domain" description="GGDEF" evidence="7">
    <location>
        <begin position="408"/>
        <end position="537"/>
    </location>
</feature>
<comment type="caution">
    <text evidence="8">The sequence shown here is derived from an EMBL/GenBank/DDBJ whole genome shotgun (WGS) entry which is preliminary data.</text>
</comment>
<dbReference type="InterPro" id="IPR029151">
    <property type="entry name" value="Sensor-like_sf"/>
</dbReference>
<proteinExistence type="predicted"/>
<dbReference type="CDD" id="cd01949">
    <property type="entry name" value="GGDEF"/>
    <property type="match status" value="1"/>
</dbReference>
<dbReference type="RefSeq" id="WP_114641010.1">
    <property type="nucleotide sequence ID" value="NZ_JAACIO010000001.1"/>
</dbReference>
<evidence type="ECO:0000256" key="6">
    <source>
        <dbReference type="SAM" id="Phobius"/>
    </source>
</evidence>
<dbReference type="Proteomes" id="UP000263486">
    <property type="component" value="Unassembled WGS sequence"/>
</dbReference>
<dbReference type="Pfam" id="PF00990">
    <property type="entry name" value="GGDEF"/>
    <property type="match status" value="1"/>
</dbReference>
<gene>
    <name evidence="8" type="ORF">DYH56_01150</name>
</gene>
<dbReference type="PROSITE" id="PS50887">
    <property type="entry name" value="GGDEF"/>
    <property type="match status" value="1"/>
</dbReference>
<dbReference type="PANTHER" id="PTHR45138">
    <property type="entry name" value="REGULATORY COMPONENTS OF SENSORY TRANSDUCTION SYSTEM"/>
    <property type="match status" value="1"/>
</dbReference>